<dbReference type="PIRSF" id="PIRSF000850">
    <property type="entry name" value="Phospholipase_D_PSS"/>
    <property type="match status" value="1"/>
</dbReference>
<keyword evidence="11" id="KW-0496">Mitochondrion</keyword>
<dbReference type="PANTHER" id="PTHR12586:SF1">
    <property type="entry name" value="CDP-DIACYLGLYCEROL--GLYCEROL-3-PHOSPHATE 3-PHOSPHATIDYLTRANSFERASE, MITOCHONDRIAL"/>
    <property type="match status" value="1"/>
</dbReference>
<feature type="compositionally biased region" description="Polar residues" evidence="12">
    <location>
        <begin position="282"/>
        <end position="304"/>
    </location>
</feature>
<comment type="function">
    <text evidence="1 11">Functions in the biosynthesis of the anionic phospholipids phosphatidylglycerol and cardiolipin.</text>
</comment>
<dbReference type="InterPro" id="IPR016270">
    <property type="entry name" value="PGS1"/>
</dbReference>
<evidence type="ECO:0000313" key="15">
    <source>
        <dbReference type="Proteomes" id="UP001634394"/>
    </source>
</evidence>
<evidence type="ECO:0000313" key="14">
    <source>
        <dbReference type="EMBL" id="KAL3875758.1"/>
    </source>
</evidence>
<dbReference type="InterPro" id="IPR001736">
    <property type="entry name" value="PLipase_D/transphosphatidylase"/>
</dbReference>
<comment type="catalytic activity">
    <reaction evidence="10 11">
        <text>a CDP-1,2-diacyl-sn-glycerol + sn-glycerol 3-phosphate = a 1,2-diacyl-sn-glycero-3-phospho-(1'-sn-glycero-3'-phosphate) + CMP + H(+)</text>
        <dbReference type="Rhea" id="RHEA:12593"/>
        <dbReference type="ChEBI" id="CHEBI:15378"/>
        <dbReference type="ChEBI" id="CHEBI:57597"/>
        <dbReference type="ChEBI" id="CHEBI:58332"/>
        <dbReference type="ChEBI" id="CHEBI:60110"/>
        <dbReference type="ChEBI" id="CHEBI:60377"/>
        <dbReference type="EC" id="2.7.8.5"/>
    </reaction>
</comment>
<keyword evidence="11" id="KW-0067">ATP-binding</keyword>
<evidence type="ECO:0000256" key="7">
    <source>
        <dbReference type="ARBA" id="ARBA00023098"/>
    </source>
</evidence>
<dbReference type="CDD" id="cd09137">
    <property type="entry name" value="PLDc_PGS1_euk_2"/>
    <property type="match status" value="1"/>
</dbReference>
<dbReference type="PROSITE" id="PS50035">
    <property type="entry name" value="PLD"/>
    <property type="match status" value="1"/>
</dbReference>
<dbReference type="AlphaFoldDB" id="A0ABD3WSV4"/>
<keyword evidence="6" id="KW-0677">Repeat</keyword>
<name>A0ABD3WSV4_SINWO</name>
<organism evidence="14 15">
    <name type="scientific">Sinanodonta woodiana</name>
    <name type="common">Chinese pond mussel</name>
    <name type="synonym">Anodonta woodiana</name>
    <dbReference type="NCBI Taxonomy" id="1069815"/>
    <lineage>
        <taxon>Eukaryota</taxon>
        <taxon>Metazoa</taxon>
        <taxon>Spiralia</taxon>
        <taxon>Lophotrochozoa</taxon>
        <taxon>Mollusca</taxon>
        <taxon>Bivalvia</taxon>
        <taxon>Autobranchia</taxon>
        <taxon>Heteroconchia</taxon>
        <taxon>Palaeoheterodonta</taxon>
        <taxon>Unionida</taxon>
        <taxon>Unionoidea</taxon>
        <taxon>Unionidae</taxon>
        <taxon>Unioninae</taxon>
        <taxon>Sinanodonta</taxon>
    </lineage>
</organism>
<keyword evidence="5 11" id="KW-0808">Transferase</keyword>
<dbReference type="GO" id="GO:0008654">
    <property type="term" value="P:phospholipid biosynthetic process"/>
    <property type="evidence" value="ECO:0007669"/>
    <property type="project" value="UniProtKB-KW"/>
</dbReference>
<keyword evidence="8 11" id="KW-0594">Phospholipid biosynthesis</keyword>
<evidence type="ECO:0000256" key="6">
    <source>
        <dbReference type="ARBA" id="ARBA00022737"/>
    </source>
</evidence>
<comment type="caution">
    <text evidence="14">The sequence shown here is derived from an EMBL/GenBank/DDBJ whole genome shotgun (WGS) entry which is preliminary data.</text>
</comment>
<feature type="domain" description="PLD phosphodiesterase" evidence="13">
    <location>
        <begin position="173"/>
        <end position="199"/>
    </location>
</feature>
<dbReference type="GO" id="GO:0005524">
    <property type="term" value="F:ATP binding"/>
    <property type="evidence" value="ECO:0007669"/>
    <property type="project" value="UniProtKB-KW"/>
</dbReference>
<evidence type="ECO:0000256" key="2">
    <source>
        <dbReference type="ARBA" id="ARBA00005042"/>
    </source>
</evidence>
<accession>A0ABD3WSV4</accession>
<dbReference type="PANTHER" id="PTHR12586">
    <property type="entry name" value="CDP-DIACYLGLYCEROL--SERINE O-PHOSPHATIDYLTRANSFERASE"/>
    <property type="match status" value="1"/>
</dbReference>
<keyword evidence="4 11" id="KW-0444">Lipid biosynthesis</keyword>
<comment type="subcellular location">
    <subcellularLocation>
        <location evidence="11">Mitochondrion</location>
    </subcellularLocation>
</comment>
<keyword evidence="7 11" id="KW-0443">Lipid metabolism</keyword>
<dbReference type="Gene3D" id="3.30.870.10">
    <property type="entry name" value="Endonuclease Chain A"/>
    <property type="match status" value="2"/>
</dbReference>
<dbReference type="EC" id="2.7.8.5" evidence="11"/>
<keyword evidence="9 11" id="KW-1208">Phospholipid metabolism</keyword>
<evidence type="ECO:0000256" key="4">
    <source>
        <dbReference type="ARBA" id="ARBA00022516"/>
    </source>
</evidence>
<keyword evidence="15" id="KW-1185">Reference proteome</keyword>
<evidence type="ECO:0000256" key="9">
    <source>
        <dbReference type="ARBA" id="ARBA00023264"/>
    </source>
</evidence>
<evidence type="ECO:0000256" key="8">
    <source>
        <dbReference type="ARBA" id="ARBA00023209"/>
    </source>
</evidence>
<evidence type="ECO:0000256" key="5">
    <source>
        <dbReference type="ARBA" id="ARBA00022679"/>
    </source>
</evidence>
<gene>
    <name evidence="14" type="ORF">ACJMK2_033676</name>
</gene>
<evidence type="ECO:0000256" key="10">
    <source>
        <dbReference type="ARBA" id="ARBA00048586"/>
    </source>
</evidence>
<evidence type="ECO:0000256" key="12">
    <source>
        <dbReference type="SAM" id="MobiDB-lite"/>
    </source>
</evidence>
<protein>
    <recommendedName>
        <fullName evidence="11">CDP-diacylglycerol--glycerol-3-phosphate 3-phosphatidyltransferase</fullName>
        <ecNumber evidence="11">2.7.8.5</ecNumber>
    </recommendedName>
</protein>
<proteinExistence type="inferred from homology"/>
<dbReference type="EMBL" id="JBJQND010000005">
    <property type="protein sequence ID" value="KAL3875758.1"/>
    <property type="molecule type" value="Genomic_DNA"/>
</dbReference>
<evidence type="ECO:0000259" key="13">
    <source>
        <dbReference type="PROSITE" id="PS50035"/>
    </source>
</evidence>
<dbReference type="Proteomes" id="UP001634394">
    <property type="component" value="Unassembled WGS sequence"/>
</dbReference>
<keyword evidence="11" id="KW-0547">Nucleotide-binding</keyword>
<comment type="pathway">
    <text evidence="2 11">Phospholipid metabolism; phosphatidylglycerol biosynthesis; phosphatidylglycerol from CDP-diacylglycerol: step 1/2.</text>
</comment>
<comment type="similarity">
    <text evidence="3 11">Belongs to the CDP-alcohol phosphatidyltransferase class-II family.</text>
</comment>
<evidence type="ECO:0000256" key="11">
    <source>
        <dbReference type="RuleBase" id="RU365024"/>
    </source>
</evidence>
<dbReference type="SUPFAM" id="SSF56024">
    <property type="entry name" value="Phospholipase D/nuclease"/>
    <property type="match status" value="2"/>
</dbReference>
<feature type="region of interest" description="Disordered" evidence="12">
    <location>
        <begin position="282"/>
        <end position="305"/>
    </location>
</feature>
<dbReference type="GO" id="GO:0005739">
    <property type="term" value="C:mitochondrion"/>
    <property type="evidence" value="ECO:0007669"/>
    <property type="project" value="UniProtKB-SubCell"/>
</dbReference>
<evidence type="ECO:0000256" key="1">
    <source>
        <dbReference type="ARBA" id="ARBA00003537"/>
    </source>
</evidence>
<sequence>MSDTKQTQTPEENSNLVKTCRHNADETESTLNKLEKKFGWMHNFVPCFEVNGGNITVLTEPVQFYETLKTMMRKARSRIVLASLYLGTGELEQDLVDSIREACQHSEKSGNKDFEVRILLDYTRGSRGQDENSRTMLLPVLKEFTNIVHIHLYHAPDLRGFVKYILPERWNEIIGLTHMKVYLVDDSVIISGANLSDSYFTNRQDRYVLFNKCPELADYFTQLVQTVSLFSLHLQQDNTLTLTSGWEIHPFEDSDNGTRFKAAAREKVKNLNKCFANSYQQRNSLGRHSSNPESGEVTQETTNKNMREGNCADTLVFPLLQMGSFGVTDDEDVTRILLRTTDREDEVLLASGYFNLTDQYMHTILHEALAKFKIVLAAPEANGFYGARGLSGAIPSAYIYIAYLFHQQVHRFEQNRRIFLYEYFKDNWTFHVKGLWYYLPSDTLPVMTLVGSPNFGYRSVYRDLECQVAIVTQNKALRQQLREEHVRLFQSSSAVTPATFREVDRHVPIWVKFVTSIIKNFF</sequence>
<reference evidence="14 15" key="1">
    <citation type="submission" date="2024-11" db="EMBL/GenBank/DDBJ databases">
        <title>Chromosome-level genome assembly of the freshwater bivalve Anodonta woodiana.</title>
        <authorList>
            <person name="Chen X."/>
        </authorList>
    </citation>
    <scope>NUCLEOTIDE SEQUENCE [LARGE SCALE GENOMIC DNA]</scope>
    <source>
        <strain evidence="14">MN2024</strain>
        <tissue evidence="14">Gills</tissue>
    </source>
</reference>
<dbReference type="CDD" id="cd09135">
    <property type="entry name" value="PLDc_PGS1_euk_1"/>
    <property type="match status" value="1"/>
</dbReference>
<evidence type="ECO:0000256" key="3">
    <source>
        <dbReference type="ARBA" id="ARBA00010682"/>
    </source>
</evidence>
<dbReference type="GO" id="GO:0008444">
    <property type="term" value="F:CDP-diacylglycerol-glycerol-3-phosphate 3-phosphatidyltransferase activity"/>
    <property type="evidence" value="ECO:0007669"/>
    <property type="project" value="UniProtKB-EC"/>
</dbReference>